<dbReference type="NCBIfam" id="TIGR00229">
    <property type="entry name" value="sensory_box"/>
    <property type="match status" value="1"/>
</dbReference>
<dbReference type="GeneID" id="18758994"/>
<evidence type="ECO:0000259" key="14">
    <source>
        <dbReference type="PROSITE" id="PS50109"/>
    </source>
</evidence>
<evidence type="ECO:0000313" key="19">
    <source>
        <dbReference type="Proteomes" id="UP000006753"/>
    </source>
</evidence>
<dbReference type="Pfam" id="PF00072">
    <property type="entry name" value="Response_reg"/>
    <property type="match status" value="1"/>
</dbReference>
<feature type="region of interest" description="Disordered" evidence="13">
    <location>
        <begin position="871"/>
        <end position="902"/>
    </location>
</feature>
<feature type="domain" description="PAS" evidence="16">
    <location>
        <begin position="368"/>
        <end position="425"/>
    </location>
</feature>
<evidence type="ECO:0000256" key="4">
    <source>
        <dbReference type="ARBA" id="ARBA00022490"/>
    </source>
</evidence>
<keyword evidence="7" id="KW-0547">Nucleotide-binding</keyword>
<dbReference type="SMART" id="SM00086">
    <property type="entry name" value="PAC"/>
    <property type="match status" value="1"/>
</dbReference>
<dbReference type="PROSITE" id="PS50113">
    <property type="entry name" value="PAC"/>
    <property type="match status" value="1"/>
</dbReference>
<dbReference type="InterPro" id="IPR001789">
    <property type="entry name" value="Sig_transdc_resp-reg_receiver"/>
</dbReference>
<evidence type="ECO:0000256" key="13">
    <source>
        <dbReference type="SAM" id="MobiDB-lite"/>
    </source>
</evidence>
<dbReference type="PRINTS" id="PR00344">
    <property type="entry name" value="BCTRLSENSOR"/>
</dbReference>
<evidence type="ECO:0000256" key="9">
    <source>
        <dbReference type="ARBA" id="ARBA00022840"/>
    </source>
</evidence>
<dbReference type="GO" id="GO:0005524">
    <property type="term" value="F:ATP binding"/>
    <property type="evidence" value="ECO:0007669"/>
    <property type="project" value="UniProtKB-KW"/>
</dbReference>
<dbReference type="EMBL" id="JH921432">
    <property type="protein sequence ID" value="EKD18817.1"/>
    <property type="molecule type" value="Genomic_DNA"/>
</dbReference>
<proteinExistence type="predicted"/>
<dbReference type="PROSITE" id="PS50109">
    <property type="entry name" value="HIS_KIN"/>
    <property type="match status" value="1"/>
</dbReference>
<dbReference type="CDD" id="cd00082">
    <property type="entry name" value="HisKA"/>
    <property type="match status" value="1"/>
</dbReference>
<keyword evidence="6" id="KW-0808">Transferase</keyword>
<evidence type="ECO:0000256" key="11">
    <source>
        <dbReference type="ARBA" id="ARBA00054109"/>
    </source>
</evidence>
<dbReference type="GO" id="GO:0009365">
    <property type="term" value="C:protein histidine kinase complex"/>
    <property type="evidence" value="ECO:0007669"/>
    <property type="project" value="UniProtKB-ARBA"/>
</dbReference>
<dbReference type="FunFam" id="3.30.565.10:FF:000010">
    <property type="entry name" value="Sensor histidine kinase RcsC"/>
    <property type="match status" value="1"/>
</dbReference>
<feature type="region of interest" description="Disordered" evidence="13">
    <location>
        <begin position="917"/>
        <end position="938"/>
    </location>
</feature>
<dbReference type="AlphaFoldDB" id="K1X1C1"/>
<feature type="compositionally biased region" description="Low complexity" evidence="13">
    <location>
        <begin position="920"/>
        <end position="932"/>
    </location>
</feature>
<dbReference type="InterPro" id="IPR036097">
    <property type="entry name" value="HisK_dim/P_sf"/>
</dbReference>
<evidence type="ECO:0000256" key="10">
    <source>
        <dbReference type="ARBA" id="ARBA00023012"/>
    </source>
</evidence>
<dbReference type="Proteomes" id="UP000006753">
    <property type="component" value="Unassembled WGS sequence"/>
</dbReference>
<dbReference type="InterPro" id="IPR004358">
    <property type="entry name" value="Sig_transdc_His_kin-like_C"/>
</dbReference>
<evidence type="ECO:0000256" key="5">
    <source>
        <dbReference type="ARBA" id="ARBA00022553"/>
    </source>
</evidence>
<feature type="domain" description="Response regulatory" evidence="15">
    <location>
        <begin position="957"/>
        <end position="1147"/>
    </location>
</feature>
<dbReference type="InterPro" id="IPR035965">
    <property type="entry name" value="PAS-like_dom_sf"/>
</dbReference>
<feature type="region of interest" description="Disordered" evidence="13">
    <location>
        <begin position="1"/>
        <end position="34"/>
    </location>
</feature>
<dbReference type="SUPFAM" id="SSF47384">
    <property type="entry name" value="Homodimeric domain of signal transducing histidine kinase"/>
    <property type="match status" value="1"/>
</dbReference>
<dbReference type="InParanoid" id="K1X1C1"/>
<evidence type="ECO:0000256" key="1">
    <source>
        <dbReference type="ARBA" id="ARBA00000085"/>
    </source>
</evidence>
<dbReference type="InterPro" id="IPR001610">
    <property type="entry name" value="PAC"/>
</dbReference>
<feature type="region of interest" description="Disordered" evidence="13">
    <location>
        <begin position="183"/>
        <end position="211"/>
    </location>
</feature>
<keyword evidence="8" id="KW-0418">Kinase</keyword>
<evidence type="ECO:0000256" key="8">
    <source>
        <dbReference type="ARBA" id="ARBA00022777"/>
    </source>
</evidence>
<dbReference type="InterPro" id="IPR005467">
    <property type="entry name" value="His_kinase_dom"/>
</dbReference>
<dbReference type="FunFam" id="3.30.450.20:FF:000099">
    <property type="entry name" value="Sensory box sensor histidine kinase"/>
    <property type="match status" value="1"/>
</dbReference>
<dbReference type="SMART" id="SM00387">
    <property type="entry name" value="HATPase_c"/>
    <property type="match status" value="1"/>
</dbReference>
<dbReference type="PANTHER" id="PTHR45339">
    <property type="entry name" value="HYBRID SIGNAL TRANSDUCTION HISTIDINE KINASE J"/>
    <property type="match status" value="1"/>
</dbReference>
<keyword evidence="9" id="KW-0067">ATP-binding</keyword>
<dbReference type="InterPro" id="IPR003594">
    <property type="entry name" value="HATPase_dom"/>
</dbReference>
<feature type="compositionally biased region" description="Polar residues" evidence="13">
    <location>
        <begin position="183"/>
        <end position="195"/>
    </location>
</feature>
<dbReference type="Gene3D" id="3.40.50.2300">
    <property type="match status" value="1"/>
</dbReference>
<evidence type="ECO:0000256" key="3">
    <source>
        <dbReference type="ARBA" id="ARBA00012438"/>
    </source>
</evidence>
<keyword evidence="4" id="KW-0963">Cytoplasm</keyword>
<dbReference type="CDD" id="cd17546">
    <property type="entry name" value="REC_hyHK_CKI1_RcsC-like"/>
    <property type="match status" value="1"/>
</dbReference>
<organism evidence="18 19">
    <name type="scientific">Marssonina brunnea f. sp. multigermtubi (strain MB_m1)</name>
    <name type="common">Marssonina leaf spot fungus</name>
    <dbReference type="NCBI Taxonomy" id="1072389"/>
    <lineage>
        <taxon>Eukaryota</taxon>
        <taxon>Fungi</taxon>
        <taxon>Dikarya</taxon>
        <taxon>Ascomycota</taxon>
        <taxon>Pezizomycotina</taxon>
        <taxon>Leotiomycetes</taxon>
        <taxon>Helotiales</taxon>
        <taxon>Drepanopezizaceae</taxon>
        <taxon>Drepanopeziza</taxon>
    </lineage>
</organism>
<dbReference type="EC" id="2.7.13.3" evidence="3"/>
<evidence type="ECO:0000256" key="2">
    <source>
        <dbReference type="ARBA" id="ARBA00004496"/>
    </source>
</evidence>
<evidence type="ECO:0000256" key="6">
    <source>
        <dbReference type="ARBA" id="ARBA00022679"/>
    </source>
</evidence>
<dbReference type="GO" id="GO:0000155">
    <property type="term" value="F:phosphorelay sensor kinase activity"/>
    <property type="evidence" value="ECO:0007669"/>
    <property type="project" value="InterPro"/>
</dbReference>
<comment type="subcellular location">
    <subcellularLocation>
        <location evidence="2">Cytoplasm</location>
    </subcellularLocation>
</comment>
<comment type="function">
    <text evidence="11">Involved in the control of the SAPK-dependent transcriptional response to peroxide stress. Regulates sty1 activity.</text>
</comment>
<name>K1X1C1_MARBU</name>
<dbReference type="Gene3D" id="3.30.450.20">
    <property type="entry name" value="PAS domain"/>
    <property type="match status" value="1"/>
</dbReference>
<dbReference type="SMART" id="SM00388">
    <property type="entry name" value="HisKA"/>
    <property type="match status" value="1"/>
</dbReference>
<dbReference type="eggNOG" id="KOG0519">
    <property type="taxonomic scope" value="Eukaryota"/>
</dbReference>
<dbReference type="Pfam" id="PF02518">
    <property type="entry name" value="HATPase_c"/>
    <property type="match status" value="1"/>
</dbReference>
<dbReference type="SMART" id="SM00091">
    <property type="entry name" value="PAS"/>
    <property type="match status" value="2"/>
</dbReference>
<evidence type="ECO:0000259" key="16">
    <source>
        <dbReference type="PROSITE" id="PS50112"/>
    </source>
</evidence>
<protein>
    <recommendedName>
        <fullName evidence="3">histidine kinase</fullName>
        <ecNumber evidence="3">2.7.13.3</ecNumber>
    </recommendedName>
</protein>
<dbReference type="SUPFAM" id="SSF52172">
    <property type="entry name" value="CheY-like"/>
    <property type="match status" value="2"/>
</dbReference>
<feature type="region of interest" description="Disordered" evidence="13">
    <location>
        <begin position="1037"/>
        <end position="1058"/>
    </location>
</feature>
<dbReference type="SUPFAM" id="SSF55874">
    <property type="entry name" value="ATPase domain of HSP90 chaperone/DNA topoisomerase II/histidine kinase"/>
    <property type="match status" value="1"/>
</dbReference>
<dbReference type="KEGG" id="mbe:MBM_03059"/>
<dbReference type="OrthoDB" id="60033at2759"/>
<dbReference type="InterPro" id="IPR000014">
    <property type="entry name" value="PAS"/>
</dbReference>
<dbReference type="FunFam" id="1.10.287.130:FF:000002">
    <property type="entry name" value="Two-component osmosensing histidine kinase"/>
    <property type="match status" value="1"/>
</dbReference>
<dbReference type="Gene3D" id="3.30.565.10">
    <property type="entry name" value="Histidine kinase-like ATPase, C-terminal domain"/>
    <property type="match status" value="1"/>
</dbReference>
<evidence type="ECO:0000256" key="12">
    <source>
        <dbReference type="PROSITE-ProRule" id="PRU00169"/>
    </source>
</evidence>
<reference evidence="18 19" key="1">
    <citation type="journal article" date="2012" name="BMC Genomics">
        <title>Sequencing the genome of Marssonina brunnea reveals fungus-poplar co-evolution.</title>
        <authorList>
            <person name="Zhu S."/>
            <person name="Cao Y.-Z."/>
            <person name="Jiang C."/>
            <person name="Tan B.-Y."/>
            <person name="Wang Z."/>
            <person name="Feng S."/>
            <person name="Zhang L."/>
            <person name="Su X.-H."/>
            <person name="Brejova B."/>
            <person name="Vinar T."/>
            <person name="Xu M."/>
            <person name="Wang M.-X."/>
            <person name="Zhang S.-G."/>
            <person name="Huang M.-R."/>
            <person name="Wu R."/>
            <person name="Zhou Y."/>
        </authorList>
    </citation>
    <scope>NUCLEOTIDE SEQUENCE [LARGE SCALE GENOMIC DNA]</scope>
    <source>
        <strain evidence="18 19">MB_m1</strain>
    </source>
</reference>
<dbReference type="GO" id="GO:0005737">
    <property type="term" value="C:cytoplasm"/>
    <property type="evidence" value="ECO:0007669"/>
    <property type="project" value="UniProtKB-SubCell"/>
</dbReference>
<evidence type="ECO:0000259" key="17">
    <source>
        <dbReference type="PROSITE" id="PS50113"/>
    </source>
</evidence>
<dbReference type="Pfam" id="PF08447">
    <property type="entry name" value="PAS_3"/>
    <property type="match status" value="1"/>
</dbReference>
<feature type="domain" description="Histidine kinase" evidence="14">
    <location>
        <begin position="640"/>
        <end position="866"/>
    </location>
</feature>
<evidence type="ECO:0000313" key="18">
    <source>
        <dbReference type="EMBL" id="EKD18817.1"/>
    </source>
</evidence>
<dbReference type="InterPro" id="IPR011006">
    <property type="entry name" value="CheY-like_superfamily"/>
</dbReference>
<feature type="domain" description="PAC" evidence="17">
    <location>
        <begin position="426"/>
        <end position="478"/>
    </location>
</feature>
<evidence type="ECO:0000256" key="7">
    <source>
        <dbReference type="ARBA" id="ARBA00022741"/>
    </source>
</evidence>
<evidence type="ECO:0000259" key="15">
    <source>
        <dbReference type="PROSITE" id="PS50110"/>
    </source>
</evidence>
<dbReference type="RefSeq" id="XP_007290948.1">
    <property type="nucleotide sequence ID" value="XM_007290886.1"/>
</dbReference>
<dbReference type="CDD" id="cd00130">
    <property type="entry name" value="PAS"/>
    <property type="match status" value="1"/>
</dbReference>
<dbReference type="PROSITE" id="PS50110">
    <property type="entry name" value="RESPONSE_REGULATORY"/>
    <property type="match status" value="1"/>
</dbReference>
<dbReference type="GO" id="GO:1900745">
    <property type="term" value="P:positive regulation of p38MAPK cascade"/>
    <property type="evidence" value="ECO:0007669"/>
    <property type="project" value="UniProtKB-ARBA"/>
</dbReference>
<feature type="modified residue" description="4-aspartylphosphate" evidence="12">
    <location>
        <position position="1011"/>
    </location>
</feature>
<dbReference type="HOGENOM" id="CLU_000445_114_5_1"/>
<gene>
    <name evidence="18" type="ORF">MBM_03059</name>
</gene>
<keyword evidence="19" id="KW-1185">Reference proteome</keyword>
<dbReference type="PROSITE" id="PS50112">
    <property type="entry name" value="PAS"/>
    <property type="match status" value="1"/>
</dbReference>
<dbReference type="InterPro" id="IPR036890">
    <property type="entry name" value="HATPase_C_sf"/>
</dbReference>
<dbReference type="SUPFAM" id="SSF55785">
    <property type="entry name" value="PYP-like sensor domain (PAS domain)"/>
    <property type="match status" value="1"/>
</dbReference>
<dbReference type="Pfam" id="PF00512">
    <property type="entry name" value="HisKA"/>
    <property type="match status" value="1"/>
</dbReference>
<dbReference type="CDD" id="cd16922">
    <property type="entry name" value="HATPase_EvgS-ArcB-TorS-like"/>
    <property type="match status" value="1"/>
</dbReference>
<sequence>MSATTTMETAEPGGLKMEDSEDLKSTTTSTLQHLHSGRRHSSLYSTMDLQFAVLRSLPIPVLVLSPERTAVFANRAAERILGSREIIQSPGKEILGSGPAEIGIRLLYNRIWNAVLDRLVSAQEQAVSEGNDGPVHGVDAVVTDPTTTCGEKQFRILVSTLIFESGTHFILSFERSVYTERGLNQDSNQGTSSSDRIPRIPAGVSKDSPEPARNTLQIKKAVFDSHNVAGFILTVDEEFYLTNTKGREVMGSVMGGPEGCDATLRTRLEIWDENFTRRLDHTEFPGLKLVRAKAPFSNYRCGFIHDVTGERIVTSVDGECLYDEDTGEFLGGLCWCRELQEYSDFLLDQQQRRLGSHETICNIMPHLVWTTKTDGQADYFSNRWYEFTGLTEEESIGKGFHQAIHPDDLPNLMESWGFHRACGGECDKEVRYRRHDGAYRWMLTRACPLRGADGKILKWYGTSTDIHDLVMARIEAARNKLQMLTVLAHAEVNLFSIDNNKIVTMAEGGMLWGSETDMYDPSNKSSMLGLDAIDVAQKSQEGGIPGYEKNLLDILAGKVGVAQSEDRIGSKVFRTRMVADLEHNAVDGALKPEIKGVLGLSIDVTDMKQRVALELENNRLMIEEQAAKDSNEMKSRFLANMSHEMRTPTAGVIGMVELLGDDPTLTPEQREYVNSIHLSAKALLTIVNDILDFSKIESGRLDIERVPFYPSSVVGELCKLLGMFASQKGIGFVYENSMDEKLEVLGDPGRIRQVLSNLLTNALKFTKQGAVKLTVTSTLVYLESGEDTVKVQFIIEDTGIGIEKKVLDKLFIPFNQGDSSTARLYGGTGLGLTISRNLANLMKGSIELESTPGVGSKAKFTIPLQVSCWHGDPQLDTSSPPSNPKPRSVPSMRSPSWADPLSHRSINQDLLNQQISSSVTSSYQPPTMSSSSRHASADNTRNIKLANLNPEQRSRFHVLVVEDNAINQTIAIKNIRQLGFTVTAVWNGREALSYLLSPSRLRPRPAIILMDVQMPVMDGYEATRILRTAAEYARDWDEEVGDSTPEPDPAARSANVIDIGIPEIPSESEARDVGSKERRERICDETRLAGKTLKRRGRGYLRDIPVIAMTASAIQGDREKCYDAGMDDYLAKPVEKARLEYMLVKWASKKRDSGCEI</sequence>
<dbReference type="Gene3D" id="1.10.287.130">
    <property type="match status" value="1"/>
</dbReference>
<keyword evidence="5 12" id="KW-0597">Phosphoprotein</keyword>
<dbReference type="InterPro" id="IPR013655">
    <property type="entry name" value="PAS_fold_3"/>
</dbReference>
<dbReference type="PANTHER" id="PTHR45339:SF1">
    <property type="entry name" value="HYBRID SIGNAL TRANSDUCTION HISTIDINE KINASE J"/>
    <property type="match status" value="1"/>
</dbReference>
<dbReference type="SMART" id="SM00448">
    <property type="entry name" value="REC"/>
    <property type="match status" value="1"/>
</dbReference>
<accession>K1X1C1</accession>
<comment type="catalytic activity">
    <reaction evidence="1">
        <text>ATP + protein L-histidine = ADP + protein N-phospho-L-histidine.</text>
        <dbReference type="EC" id="2.7.13.3"/>
    </reaction>
</comment>
<dbReference type="InterPro" id="IPR003661">
    <property type="entry name" value="HisK_dim/P_dom"/>
</dbReference>
<dbReference type="OMA" id="PVPCIYL"/>
<keyword evidence="10" id="KW-0902">Two-component regulatory system</keyword>
<dbReference type="InterPro" id="IPR000700">
    <property type="entry name" value="PAS-assoc_C"/>
</dbReference>